<dbReference type="GO" id="GO:0003700">
    <property type="term" value="F:DNA-binding transcription factor activity"/>
    <property type="evidence" value="ECO:0007669"/>
    <property type="project" value="InterPro"/>
</dbReference>
<keyword evidence="5" id="KW-0539">Nucleus</keyword>
<reference evidence="9 11" key="3">
    <citation type="submission" date="2017-11" db="EMBL/GenBank/DDBJ databases">
        <title>De-novo sequencing of pomegranate (Punica granatum L.) genome.</title>
        <authorList>
            <person name="Akparov Z."/>
            <person name="Amiraslanov A."/>
            <person name="Hajiyeva S."/>
            <person name="Abbasov M."/>
            <person name="Kaur K."/>
            <person name="Hamwieh A."/>
            <person name="Solovyev V."/>
            <person name="Salamov A."/>
            <person name="Braich B."/>
            <person name="Kosarev P."/>
            <person name="Mahmoud A."/>
            <person name="Hajiyev E."/>
            <person name="Babayeva S."/>
            <person name="Izzatullayeva V."/>
            <person name="Mammadov A."/>
            <person name="Mammadov A."/>
            <person name="Sharifova S."/>
            <person name="Ojaghi J."/>
            <person name="Eynullazada K."/>
            <person name="Bayramov B."/>
            <person name="Abdulazimova A."/>
            <person name="Shahmuradov I."/>
        </authorList>
    </citation>
    <scope>NUCLEOTIDE SEQUENCE [LARGE SCALE GENOMIC DNA]</scope>
    <source>
        <strain evidence="9">AG2017</strain>
        <strain evidence="11">cv. AG2017</strain>
        <tissue evidence="9">Leaf</tissue>
    </source>
</reference>
<dbReference type="InterPro" id="IPR044810">
    <property type="entry name" value="WRKY_plant"/>
</dbReference>
<comment type="caution">
    <text evidence="8">The sequence shown here is derived from an EMBL/GenBank/DDBJ whole genome shotgun (WGS) entry which is preliminary data.</text>
</comment>
<evidence type="ECO:0000313" key="10">
    <source>
        <dbReference type="Proteomes" id="UP000197138"/>
    </source>
</evidence>
<dbReference type="Proteomes" id="UP000197138">
    <property type="component" value="Unassembled WGS sequence"/>
</dbReference>
<evidence type="ECO:0000256" key="6">
    <source>
        <dbReference type="SAM" id="MobiDB-lite"/>
    </source>
</evidence>
<protein>
    <recommendedName>
        <fullName evidence="7">WRKY domain-containing protein</fullName>
    </recommendedName>
</protein>
<keyword evidence="4" id="KW-0804">Transcription</keyword>
<comment type="subcellular location">
    <subcellularLocation>
        <location evidence="1">Nucleus</location>
    </subcellularLocation>
</comment>
<evidence type="ECO:0000313" key="11">
    <source>
        <dbReference type="Proteomes" id="UP000233551"/>
    </source>
</evidence>
<dbReference type="Pfam" id="PF03106">
    <property type="entry name" value="WRKY"/>
    <property type="match status" value="1"/>
</dbReference>
<dbReference type="PROSITE" id="PS50811">
    <property type="entry name" value="WRKY"/>
    <property type="match status" value="1"/>
</dbReference>
<keyword evidence="2" id="KW-0805">Transcription regulation</keyword>
<dbReference type="InterPro" id="IPR036576">
    <property type="entry name" value="WRKY_dom_sf"/>
</dbReference>
<evidence type="ECO:0000256" key="5">
    <source>
        <dbReference type="ARBA" id="ARBA00023242"/>
    </source>
</evidence>
<keyword evidence="11" id="KW-1185">Reference proteome</keyword>
<dbReference type="GO" id="GO:0005634">
    <property type="term" value="C:nucleus"/>
    <property type="evidence" value="ECO:0007669"/>
    <property type="project" value="UniProtKB-SubCell"/>
</dbReference>
<proteinExistence type="predicted"/>
<dbReference type="GO" id="GO:0043565">
    <property type="term" value="F:sequence-specific DNA binding"/>
    <property type="evidence" value="ECO:0007669"/>
    <property type="project" value="InterPro"/>
</dbReference>
<evidence type="ECO:0000256" key="2">
    <source>
        <dbReference type="ARBA" id="ARBA00023015"/>
    </source>
</evidence>
<organism evidence="8 10">
    <name type="scientific">Punica granatum</name>
    <name type="common">Pomegranate</name>
    <dbReference type="NCBI Taxonomy" id="22663"/>
    <lineage>
        <taxon>Eukaryota</taxon>
        <taxon>Viridiplantae</taxon>
        <taxon>Streptophyta</taxon>
        <taxon>Embryophyta</taxon>
        <taxon>Tracheophyta</taxon>
        <taxon>Spermatophyta</taxon>
        <taxon>Magnoliopsida</taxon>
        <taxon>eudicotyledons</taxon>
        <taxon>Gunneridae</taxon>
        <taxon>Pentapetalae</taxon>
        <taxon>rosids</taxon>
        <taxon>malvids</taxon>
        <taxon>Myrtales</taxon>
        <taxon>Lythraceae</taxon>
        <taxon>Punica</taxon>
    </lineage>
</organism>
<reference evidence="8" key="2">
    <citation type="submission" date="2017-06" db="EMBL/GenBank/DDBJ databases">
        <title>The pomegranate genome and the genomics of punicalagin biosynthesis.</title>
        <authorList>
            <person name="Xu C."/>
        </authorList>
    </citation>
    <scope>NUCLEOTIDE SEQUENCE [LARGE SCALE GENOMIC DNA]</scope>
    <source>
        <tissue evidence="8">Fresh leaf</tissue>
    </source>
</reference>
<evidence type="ECO:0000313" key="9">
    <source>
        <dbReference type="EMBL" id="PKI64894.1"/>
    </source>
</evidence>
<dbReference type="InterPro" id="IPR003657">
    <property type="entry name" value="WRKY_dom"/>
</dbReference>
<dbReference type="OrthoDB" id="2021064at2759"/>
<feature type="region of interest" description="Disordered" evidence="6">
    <location>
        <begin position="68"/>
        <end position="110"/>
    </location>
</feature>
<keyword evidence="3" id="KW-0238">DNA-binding</keyword>
<dbReference type="Proteomes" id="UP000233551">
    <property type="component" value="Unassembled WGS sequence"/>
</dbReference>
<feature type="compositionally biased region" description="Basic and acidic residues" evidence="6">
    <location>
        <begin position="80"/>
        <end position="96"/>
    </location>
</feature>
<dbReference type="PANTHER" id="PTHR31282">
    <property type="entry name" value="WRKY TRANSCRIPTION FACTOR 21-RELATED"/>
    <property type="match status" value="1"/>
</dbReference>
<name>A0A218WB47_PUNGR</name>
<dbReference type="GeneID" id="116194198"/>
<dbReference type="AlphaFoldDB" id="A0A218WB47"/>
<feature type="compositionally biased region" description="Acidic residues" evidence="6">
    <location>
        <begin position="69"/>
        <end position="79"/>
    </location>
</feature>
<dbReference type="EMBL" id="PGOL01000788">
    <property type="protein sequence ID" value="PKI64894.1"/>
    <property type="molecule type" value="Genomic_DNA"/>
</dbReference>
<dbReference type="Gene3D" id="2.20.25.80">
    <property type="entry name" value="WRKY domain"/>
    <property type="match status" value="1"/>
</dbReference>
<dbReference type="SMART" id="SM00774">
    <property type="entry name" value="WRKY"/>
    <property type="match status" value="1"/>
</dbReference>
<feature type="domain" description="WRKY" evidence="7">
    <location>
        <begin position="109"/>
        <end position="172"/>
    </location>
</feature>
<reference evidence="10" key="1">
    <citation type="journal article" date="2017" name="Plant J.">
        <title>The pomegranate (Punica granatum L.) genome and the genomics of punicalagin biosynthesis.</title>
        <authorList>
            <person name="Qin G."/>
            <person name="Xu C."/>
            <person name="Ming R."/>
            <person name="Tang H."/>
            <person name="Guyot R."/>
            <person name="Kramer E.M."/>
            <person name="Hu Y."/>
            <person name="Yi X."/>
            <person name="Qi Y."/>
            <person name="Xu X."/>
            <person name="Gao Z."/>
            <person name="Pan H."/>
            <person name="Jian J."/>
            <person name="Tian Y."/>
            <person name="Yue Z."/>
            <person name="Xu Y."/>
        </authorList>
    </citation>
    <scope>NUCLEOTIDE SEQUENCE [LARGE SCALE GENOMIC DNA]</scope>
    <source>
        <strain evidence="10">cv. Dabenzi</strain>
    </source>
</reference>
<evidence type="ECO:0000259" key="7">
    <source>
        <dbReference type="PROSITE" id="PS50811"/>
    </source>
</evidence>
<dbReference type="EMBL" id="MTKT01004810">
    <property type="protein sequence ID" value="OWM69866.1"/>
    <property type="molecule type" value="Genomic_DNA"/>
</dbReference>
<gene>
    <name evidence="8" type="ORF">CDL15_Pgr025715</name>
    <name evidence="9" type="ORF">CRG98_014690</name>
</gene>
<dbReference type="SUPFAM" id="SSF118290">
    <property type="entry name" value="WRKY DNA-binding domain"/>
    <property type="match status" value="1"/>
</dbReference>
<sequence>MAALIWPERLPQRVISELVNGREMAVQLQVLLRKDSRNHGSASAQEIAGKIMRSFTESIHLLSSVESGEVCDDGGSEDSDASKKRSELSGSKDGRGCYKRRKGSQTRTEISATTGDDYAWRKYGQKDILNAKFPRCYFRCTHKPDQGCRATKQVQRMEDNQQMYQITYIGVHTCRKTSRLSPQIITDTDPWELSDCSKNQAENNKYRVPATVKHEYYKEEDNPSDVTENSFTPLGLKFEREPMAGPDHDFGSLDVDELMASCVGLDASDFSFADWNCL</sequence>
<evidence type="ECO:0000256" key="4">
    <source>
        <dbReference type="ARBA" id="ARBA00023163"/>
    </source>
</evidence>
<accession>A0A218WB47</accession>
<evidence type="ECO:0000256" key="3">
    <source>
        <dbReference type="ARBA" id="ARBA00023125"/>
    </source>
</evidence>
<evidence type="ECO:0000256" key="1">
    <source>
        <dbReference type="ARBA" id="ARBA00004123"/>
    </source>
</evidence>
<evidence type="ECO:0000313" key="8">
    <source>
        <dbReference type="EMBL" id="OWM69866.1"/>
    </source>
</evidence>